<dbReference type="Proteomes" id="UP000050874">
    <property type="component" value="Unassembled WGS sequence"/>
</dbReference>
<evidence type="ECO:0000256" key="1">
    <source>
        <dbReference type="ARBA" id="ARBA00008857"/>
    </source>
</evidence>
<dbReference type="PANTHER" id="PTHR30629">
    <property type="entry name" value="PROPHAGE INTEGRASE"/>
    <property type="match status" value="1"/>
</dbReference>
<comment type="caution">
    <text evidence="5">The sequence shown here is derived from an EMBL/GenBank/DDBJ whole genome shotgun (WGS) entry which is preliminary data.</text>
</comment>
<dbReference type="PROSITE" id="PS51898">
    <property type="entry name" value="TYR_RECOMBINASE"/>
    <property type="match status" value="1"/>
</dbReference>
<dbReference type="InterPro" id="IPR002104">
    <property type="entry name" value="Integrase_catalytic"/>
</dbReference>
<evidence type="ECO:0000259" key="4">
    <source>
        <dbReference type="PROSITE" id="PS51898"/>
    </source>
</evidence>
<keyword evidence="2" id="KW-0229">DNA integration</keyword>
<name>A0A0R2PK58_9GAMM</name>
<sequence>MVGNGTPKDNVLRFSNKTVAFVFTEAKIQKLQPRNKPYPVKDEESGMYCYVTPSGGKIYKTYKKIKGSPERISIGDAKIYSLKDARKIHRQNVTDIDNGFHPNFNRKAEQEPTIEEAIDTFLIRGRQGLKPRHGEKTSKTLRSLANSLPNWIKKRSFSELELKHWEKMYDEYDSSGLWSKNYNTFRLIHSVWNSMGYTDGSKSPKEMLSVKRGNQIYDSRNKRTVYLSPNPVTEQLGQFVHHALRLTYGDYRATFDEKDLVSIGKPVPEGFKPYDVYDPVPNGANEVYLHACLFILLSGFRLRNALDLQWKDVDFRGRTITIQKLKGQDSKVYFKMTKQILWLLQFRQLRMRNHNCKYVFPSNRTMKKTLSVLNKFIPSVLREMNDDEVPHITAHSLRRTCSNVSLFIGQESVYQDVILMHSPQKLADRNYVERDAHSHLAKLTEVNDFIDNRVTEILLNNEYNFGAFDKSPTLQNGEIVNRPKVIDKEKDSYMSGIAFLCGKAKELKVMQGFYFDTWDSTYPAPEFDEGVDL</sequence>
<dbReference type="Gene3D" id="1.10.443.10">
    <property type="entry name" value="Intergrase catalytic core"/>
    <property type="match status" value="1"/>
</dbReference>
<reference evidence="6" key="1">
    <citation type="submission" date="2015-10" db="EMBL/GenBank/DDBJ databases">
        <title>Metagenome-Assembled Genomes uncover a global brackish microbiome.</title>
        <authorList>
            <person name="Hugerth L.W."/>
            <person name="Larsson J."/>
            <person name="Alneberg J."/>
            <person name="Lindh M.V."/>
            <person name="Legrand C."/>
            <person name="Pinhassi J."/>
            <person name="Andersson A."/>
        </authorList>
    </citation>
    <scope>NUCLEOTIDE SEQUENCE [LARGE SCALE GENOMIC DNA]</scope>
</reference>
<evidence type="ECO:0000313" key="5">
    <source>
        <dbReference type="EMBL" id="KRO38453.1"/>
    </source>
</evidence>
<evidence type="ECO:0000256" key="2">
    <source>
        <dbReference type="ARBA" id="ARBA00022908"/>
    </source>
</evidence>
<dbReference type="EMBL" id="LIAV01000333">
    <property type="protein sequence ID" value="KRO38453.1"/>
    <property type="molecule type" value="Genomic_DNA"/>
</dbReference>
<comment type="similarity">
    <text evidence="1">Belongs to the 'phage' integrase family.</text>
</comment>
<dbReference type="Pfam" id="PF00589">
    <property type="entry name" value="Phage_integrase"/>
    <property type="match status" value="1"/>
</dbReference>
<dbReference type="InterPro" id="IPR038488">
    <property type="entry name" value="Integrase_DNA-bd_sf"/>
</dbReference>
<dbReference type="PANTHER" id="PTHR30629:SF2">
    <property type="entry name" value="PROPHAGE INTEGRASE INTS-RELATED"/>
    <property type="match status" value="1"/>
</dbReference>
<gene>
    <name evidence="5" type="ORF">ABR63_02500</name>
</gene>
<evidence type="ECO:0000256" key="3">
    <source>
        <dbReference type="ARBA" id="ARBA00023172"/>
    </source>
</evidence>
<proteinExistence type="inferred from homology"/>
<dbReference type="SUPFAM" id="SSF56349">
    <property type="entry name" value="DNA breaking-rejoining enzymes"/>
    <property type="match status" value="1"/>
</dbReference>
<dbReference type="Gene3D" id="3.30.160.390">
    <property type="entry name" value="Integrase, DNA-binding domain"/>
    <property type="match status" value="1"/>
</dbReference>
<protein>
    <recommendedName>
        <fullName evidence="4">Tyr recombinase domain-containing protein</fullName>
    </recommendedName>
</protein>
<dbReference type="GO" id="GO:0003677">
    <property type="term" value="F:DNA binding"/>
    <property type="evidence" value="ECO:0007669"/>
    <property type="project" value="InterPro"/>
</dbReference>
<accession>A0A0R2PK58</accession>
<organism evidence="5 6">
    <name type="scientific">SAR86 cluster bacterium BACL1 MAG-120920-bin57</name>
    <dbReference type="NCBI Taxonomy" id="1655571"/>
    <lineage>
        <taxon>Bacteria</taxon>
        <taxon>Pseudomonadati</taxon>
        <taxon>Pseudomonadota</taxon>
        <taxon>Gammaproteobacteria</taxon>
        <taxon>SAR86 cluster</taxon>
    </lineage>
</organism>
<dbReference type="GO" id="GO:0006310">
    <property type="term" value="P:DNA recombination"/>
    <property type="evidence" value="ECO:0007669"/>
    <property type="project" value="UniProtKB-KW"/>
</dbReference>
<feature type="domain" description="Tyr recombinase" evidence="4">
    <location>
        <begin position="241"/>
        <end position="445"/>
    </location>
</feature>
<dbReference type="GO" id="GO:0015074">
    <property type="term" value="P:DNA integration"/>
    <property type="evidence" value="ECO:0007669"/>
    <property type="project" value="UniProtKB-KW"/>
</dbReference>
<dbReference type="InterPro" id="IPR013762">
    <property type="entry name" value="Integrase-like_cat_sf"/>
</dbReference>
<dbReference type="AlphaFoldDB" id="A0A0R2PK58"/>
<dbReference type="InterPro" id="IPR025166">
    <property type="entry name" value="Integrase_DNA_bind_dom"/>
</dbReference>
<dbReference type="InterPro" id="IPR050808">
    <property type="entry name" value="Phage_Integrase"/>
</dbReference>
<keyword evidence="3" id="KW-0233">DNA recombination</keyword>
<evidence type="ECO:0000313" key="6">
    <source>
        <dbReference type="Proteomes" id="UP000050874"/>
    </source>
</evidence>
<dbReference type="InterPro" id="IPR011010">
    <property type="entry name" value="DNA_brk_join_enz"/>
</dbReference>
<dbReference type="Pfam" id="PF13356">
    <property type="entry name" value="Arm-DNA-bind_3"/>
    <property type="match status" value="1"/>
</dbReference>